<dbReference type="SUPFAM" id="SSF51679">
    <property type="entry name" value="Bacterial luciferase-like"/>
    <property type="match status" value="1"/>
</dbReference>
<accession>A0A485AHD2</accession>
<dbReference type="Gene3D" id="3.20.20.30">
    <property type="entry name" value="Luciferase-like domain"/>
    <property type="match status" value="1"/>
</dbReference>
<dbReference type="GO" id="GO:0016705">
    <property type="term" value="F:oxidoreductase activity, acting on paired donors, with incorporation or reduction of molecular oxygen"/>
    <property type="evidence" value="ECO:0007669"/>
    <property type="project" value="InterPro"/>
</dbReference>
<keyword evidence="2" id="KW-0503">Monooxygenase</keyword>
<dbReference type="GO" id="GO:0004497">
    <property type="term" value="F:monooxygenase activity"/>
    <property type="evidence" value="ECO:0007669"/>
    <property type="project" value="UniProtKB-KW"/>
</dbReference>
<evidence type="ECO:0000256" key="1">
    <source>
        <dbReference type="SAM" id="MobiDB-lite"/>
    </source>
</evidence>
<reference evidence="2 3" key="1">
    <citation type="submission" date="2019-03" db="EMBL/GenBank/DDBJ databases">
        <authorList>
            <consortium name="Pathogen Informatics"/>
        </authorList>
    </citation>
    <scope>NUCLEOTIDE SEQUENCE [LARGE SCALE GENOMIC DNA]</scope>
    <source>
        <strain evidence="2 3">NCTC12998</strain>
    </source>
</reference>
<dbReference type="EC" id="1.14.-.-" evidence="2"/>
<dbReference type="Proteomes" id="UP000345637">
    <property type="component" value="Unassembled WGS sequence"/>
</dbReference>
<name>A0A485AHD2_RAOPL</name>
<dbReference type="EMBL" id="CAADJE010000016">
    <property type="protein sequence ID" value="VFS60382.1"/>
    <property type="molecule type" value="Genomic_DNA"/>
</dbReference>
<gene>
    <name evidence="2" type="primary">moxC_1</name>
    <name evidence="2" type="ORF">NCTC12998_01300</name>
</gene>
<proteinExistence type="predicted"/>
<dbReference type="AlphaFoldDB" id="A0A485AHD2"/>
<sequence length="128" mass="14280">MKNQLAAYGRQDNQLHIFQGVSVIVGDDADDVEQQYQTTAALVSIEDALNYLGRYFEHHDFAQYPLDEPFPDIGDLGKNSFRSTTDEIKRNARERGLDPAPGRAGSRQPAPAFRRDAAGGRRRFAALV</sequence>
<protein>
    <submittedName>
        <fullName evidence="2">Monooxygenase moxC</fullName>
        <ecNumber evidence="2">1.14.-.-</ecNumber>
    </submittedName>
</protein>
<dbReference type="InterPro" id="IPR036661">
    <property type="entry name" value="Luciferase-like_sf"/>
</dbReference>
<keyword evidence="2" id="KW-0560">Oxidoreductase</keyword>
<organism evidence="2 3">
    <name type="scientific">Raoultella planticola</name>
    <name type="common">Klebsiella planticola</name>
    <dbReference type="NCBI Taxonomy" id="575"/>
    <lineage>
        <taxon>Bacteria</taxon>
        <taxon>Pseudomonadati</taxon>
        <taxon>Pseudomonadota</taxon>
        <taxon>Gammaproteobacteria</taxon>
        <taxon>Enterobacterales</taxon>
        <taxon>Enterobacteriaceae</taxon>
        <taxon>Klebsiella/Raoultella group</taxon>
        <taxon>Raoultella</taxon>
    </lineage>
</organism>
<feature type="compositionally biased region" description="Basic and acidic residues" evidence="1">
    <location>
        <begin position="84"/>
        <end position="97"/>
    </location>
</feature>
<evidence type="ECO:0000313" key="3">
    <source>
        <dbReference type="Proteomes" id="UP000345637"/>
    </source>
</evidence>
<feature type="region of interest" description="Disordered" evidence="1">
    <location>
        <begin position="75"/>
        <end position="118"/>
    </location>
</feature>
<evidence type="ECO:0000313" key="2">
    <source>
        <dbReference type="EMBL" id="VFS60382.1"/>
    </source>
</evidence>